<dbReference type="RefSeq" id="WP_036816463.1">
    <property type="nucleotide sequence ID" value="NZ_JGVO01000030.1"/>
</dbReference>
<evidence type="ECO:0000256" key="1">
    <source>
        <dbReference type="SAM" id="Phobius"/>
    </source>
</evidence>
<keyword evidence="1" id="KW-0472">Membrane</keyword>
<name>A0A2T3P017_9GAMM</name>
<comment type="caution">
    <text evidence="2">The sequence shown here is derived from an EMBL/GenBank/DDBJ whole genome shotgun (WGS) entry which is preliminary data.</text>
</comment>
<feature type="transmembrane region" description="Helical" evidence="1">
    <location>
        <begin position="47"/>
        <end position="66"/>
    </location>
</feature>
<dbReference type="OrthoDB" id="5828728at2"/>
<reference evidence="2 3" key="1">
    <citation type="submission" date="2018-01" db="EMBL/GenBank/DDBJ databases">
        <title>Whole genome sequencing of Histamine producing bacteria.</title>
        <authorList>
            <person name="Butler K."/>
        </authorList>
    </citation>
    <scope>NUCLEOTIDE SEQUENCE [LARGE SCALE GENOMIC DNA]</scope>
    <source>
        <strain evidence="2 3">DSM 100436</strain>
    </source>
</reference>
<evidence type="ECO:0000313" key="3">
    <source>
        <dbReference type="Proteomes" id="UP000241771"/>
    </source>
</evidence>
<feature type="transmembrane region" description="Helical" evidence="1">
    <location>
        <begin position="12"/>
        <end position="35"/>
    </location>
</feature>
<keyword evidence="1" id="KW-1133">Transmembrane helix</keyword>
<dbReference type="GO" id="GO:0016740">
    <property type="term" value="F:transferase activity"/>
    <property type="evidence" value="ECO:0007669"/>
    <property type="project" value="UniProtKB-KW"/>
</dbReference>
<sequence>MTATKLYFRDMLGLVLIISATMVMMGLIFGVLAVLNFVSHEDALASTYLHEAAPLFFFAIPCLLLGKYINRPQWVHDVEEYLLAKAKELKQN</sequence>
<keyword evidence="1" id="KW-0812">Transmembrane</keyword>
<keyword evidence="2" id="KW-0808">Transferase</keyword>
<keyword evidence="3" id="KW-1185">Reference proteome</keyword>
<proteinExistence type="predicted"/>
<dbReference type="AlphaFoldDB" id="A0A2T3P017"/>
<dbReference type="EMBL" id="PYMA01000001">
    <property type="protein sequence ID" value="PSW21847.1"/>
    <property type="molecule type" value="Genomic_DNA"/>
</dbReference>
<accession>A0A2T3P017</accession>
<organism evidence="2 3">
    <name type="scientific">Photobacterium sanctipauli</name>
    <dbReference type="NCBI Taxonomy" id="1342794"/>
    <lineage>
        <taxon>Bacteria</taxon>
        <taxon>Pseudomonadati</taxon>
        <taxon>Pseudomonadota</taxon>
        <taxon>Gammaproteobacteria</taxon>
        <taxon>Vibrionales</taxon>
        <taxon>Vibrionaceae</taxon>
        <taxon>Photobacterium</taxon>
    </lineage>
</organism>
<gene>
    <name evidence="2" type="ORF">C9I98_00845</name>
</gene>
<evidence type="ECO:0000313" key="2">
    <source>
        <dbReference type="EMBL" id="PSW21847.1"/>
    </source>
</evidence>
<protein>
    <submittedName>
        <fullName evidence="2">D-fructose-6-phosphate amidotransferase</fullName>
    </submittedName>
</protein>
<dbReference type="Proteomes" id="UP000241771">
    <property type="component" value="Unassembled WGS sequence"/>
</dbReference>